<evidence type="ECO:0000313" key="1">
    <source>
        <dbReference type="EMBL" id="MFC1420025.1"/>
    </source>
</evidence>
<evidence type="ECO:0008006" key="3">
    <source>
        <dbReference type="Google" id="ProtNLM"/>
    </source>
</evidence>
<comment type="caution">
    <text evidence="1">The sequence shown here is derived from an EMBL/GenBank/DDBJ whole genome shotgun (WGS) entry which is preliminary data.</text>
</comment>
<organism evidence="1 2">
    <name type="scientific">Streptacidiphilus cavernicola</name>
    <dbReference type="NCBI Taxonomy" id="3342716"/>
    <lineage>
        <taxon>Bacteria</taxon>
        <taxon>Bacillati</taxon>
        <taxon>Actinomycetota</taxon>
        <taxon>Actinomycetes</taxon>
        <taxon>Kitasatosporales</taxon>
        <taxon>Streptomycetaceae</taxon>
        <taxon>Streptacidiphilus</taxon>
    </lineage>
</organism>
<dbReference type="InterPro" id="IPR036388">
    <property type="entry name" value="WH-like_DNA-bd_sf"/>
</dbReference>
<reference evidence="1 2" key="1">
    <citation type="submission" date="2024-09" db="EMBL/GenBank/DDBJ databases">
        <authorList>
            <person name="Lee S.D."/>
        </authorList>
    </citation>
    <scope>NUCLEOTIDE SEQUENCE [LARGE SCALE GENOMIC DNA]</scope>
    <source>
        <strain evidence="1 2">N8-3</strain>
    </source>
</reference>
<dbReference type="Gene3D" id="1.10.10.10">
    <property type="entry name" value="Winged helix-like DNA-binding domain superfamily/Winged helix DNA-binding domain"/>
    <property type="match status" value="1"/>
</dbReference>
<accession>A0ABV6W1Z0</accession>
<dbReference type="InterPro" id="IPR036390">
    <property type="entry name" value="WH_DNA-bd_sf"/>
</dbReference>
<sequence length="194" mass="21242">MPSANPHGDLVLTDLDALRAVAEPQSYALLRRLQREGSASIERLAADLGASPDELRARLDVLAGYGVVEESDGTWRAVSTGLLIDVPDDTESQAAARLITTQMVREAAAVPAHWWDADEPRLPDEWRRAAGVLNMGLWLTPEELQTLTDQFEELTAPYAKRAEHSDDARRVRVQVYLMPTADDAEAADALEALG</sequence>
<dbReference type="Proteomes" id="UP001592531">
    <property type="component" value="Unassembled WGS sequence"/>
</dbReference>
<dbReference type="RefSeq" id="WP_380540448.1">
    <property type="nucleotide sequence ID" value="NZ_JBHFAB010000022.1"/>
</dbReference>
<name>A0ABV6W1Z0_9ACTN</name>
<proteinExistence type="predicted"/>
<keyword evidence="2" id="KW-1185">Reference proteome</keyword>
<evidence type="ECO:0000313" key="2">
    <source>
        <dbReference type="Proteomes" id="UP001592531"/>
    </source>
</evidence>
<dbReference type="Pfam" id="PF25212">
    <property type="entry name" value="HVO_A0114"/>
    <property type="match status" value="1"/>
</dbReference>
<dbReference type="EMBL" id="JBHFAB010000022">
    <property type="protein sequence ID" value="MFC1420025.1"/>
    <property type="molecule type" value="Genomic_DNA"/>
</dbReference>
<dbReference type="SUPFAM" id="SSF46785">
    <property type="entry name" value="Winged helix' DNA-binding domain"/>
    <property type="match status" value="1"/>
</dbReference>
<protein>
    <recommendedName>
        <fullName evidence="3">ArsR family transcriptional regulator</fullName>
    </recommendedName>
</protein>
<gene>
    <name evidence="1" type="ORF">ACEZDE_25800</name>
</gene>